<dbReference type="STRING" id="671987.R0K0Z5"/>
<evidence type="ECO:0000313" key="7">
    <source>
        <dbReference type="Proteomes" id="UP000016935"/>
    </source>
</evidence>
<sequence length="246" mass="28678">MASDAQNNPFIRNLASSDKKVRDQALESLRTYLGAQSEISELDLLKLWKGLFYCLWMQDKPALQQRLSRDLASLVSILRTPVVLPFIRAFFLTMSREWGHIEALRLDKYLYLIRQYVNASFAFLSRNKWKKSLLEQWNSIVEETPLECQNLKIPNGLRYHVMDVWVDELERVEGEGWEKESHKETLETLIQPIEKMAKDGKLKPLRNAAKECLADDRLRAWRGQELEAASDSEEEDEEVEWGGFAD</sequence>
<feature type="region of interest" description="Disordered" evidence="5">
    <location>
        <begin position="224"/>
        <end position="246"/>
    </location>
</feature>
<keyword evidence="3" id="KW-0698">rRNA processing</keyword>
<comment type="subcellular location">
    <subcellularLocation>
        <location evidence="1">Nucleus</location>
    </subcellularLocation>
</comment>
<accession>R0K0Z5</accession>
<dbReference type="PANTHER" id="PTHR13026">
    <property type="entry name" value="NNP-1 PROTEIN NOVEL NUCLEAR PROTEIN 1 NOP52"/>
    <property type="match status" value="1"/>
</dbReference>
<evidence type="ECO:0000256" key="1">
    <source>
        <dbReference type="ARBA" id="ARBA00004123"/>
    </source>
</evidence>
<evidence type="ECO:0000256" key="4">
    <source>
        <dbReference type="ARBA" id="ARBA00023242"/>
    </source>
</evidence>
<name>R0K0Z5_EXST2</name>
<organism evidence="6 7">
    <name type="scientific">Exserohilum turcicum (strain 28A)</name>
    <name type="common">Northern leaf blight fungus</name>
    <name type="synonym">Setosphaeria turcica</name>
    <dbReference type="NCBI Taxonomy" id="671987"/>
    <lineage>
        <taxon>Eukaryota</taxon>
        <taxon>Fungi</taxon>
        <taxon>Dikarya</taxon>
        <taxon>Ascomycota</taxon>
        <taxon>Pezizomycotina</taxon>
        <taxon>Dothideomycetes</taxon>
        <taxon>Pleosporomycetidae</taxon>
        <taxon>Pleosporales</taxon>
        <taxon>Pleosporineae</taxon>
        <taxon>Pleosporaceae</taxon>
        <taxon>Exserohilum</taxon>
    </lineage>
</organism>
<protein>
    <recommendedName>
        <fullName evidence="8">Nucleolar protein NOP52 variant</fullName>
    </recommendedName>
</protein>
<dbReference type="Proteomes" id="UP000016935">
    <property type="component" value="Unassembled WGS sequence"/>
</dbReference>
<dbReference type="HOGENOM" id="CLU_022876_0_0_1"/>
<evidence type="ECO:0008006" key="8">
    <source>
        <dbReference type="Google" id="ProtNLM"/>
    </source>
</evidence>
<dbReference type="GeneID" id="19401271"/>
<dbReference type="AlphaFoldDB" id="R0K0Z5"/>
<dbReference type="RefSeq" id="XP_008030403.1">
    <property type="nucleotide sequence ID" value="XM_008032212.1"/>
</dbReference>
<dbReference type="Pfam" id="PF05997">
    <property type="entry name" value="Nop52"/>
    <property type="match status" value="1"/>
</dbReference>
<dbReference type="GO" id="GO:0005634">
    <property type="term" value="C:nucleus"/>
    <property type="evidence" value="ECO:0007669"/>
    <property type="project" value="UniProtKB-SubCell"/>
</dbReference>
<reference evidence="6 7" key="2">
    <citation type="journal article" date="2013" name="PLoS Genet.">
        <title>Comparative genome structure, secondary metabolite, and effector coding capacity across Cochliobolus pathogens.</title>
        <authorList>
            <person name="Condon B.J."/>
            <person name="Leng Y."/>
            <person name="Wu D."/>
            <person name="Bushley K.E."/>
            <person name="Ohm R.A."/>
            <person name="Otillar R."/>
            <person name="Martin J."/>
            <person name="Schackwitz W."/>
            <person name="Grimwood J."/>
            <person name="MohdZainudin N."/>
            <person name="Xue C."/>
            <person name="Wang R."/>
            <person name="Manning V.A."/>
            <person name="Dhillon B."/>
            <person name="Tu Z.J."/>
            <person name="Steffenson B.J."/>
            <person name="Salamov A."/>
            <person name="Sun H."/>
            <person name="Lowry S."/>
            <person name="LaButti K."/>
            <person name="Han J."/>
            <person name="Copeland A."/>
            <person name="Lindquist E."/>
            <person name="Barry K."/>
            <person name="Schmutz J."/>
            <person name="Baker S.E."/>
            <person name="Ciuffetti L.M."/>
            <person name="Grigoriev I.V."/>
            <person name="Zhong S."/>
            <person name="Turgeon B.G."/>
        </authorList>
    </citation>
    <scope>NUCLEOTIDE SEQUENCE [LARGE SCALE GENOMIC DNA]</scope>
    <source>
        <strain evidence="7">28A</strain>
    </source>
</reference>
<evidence type="ECO:0000256" key="5">
    <source>
        <dbReference type="SAM" id="MobiDB-lite"/>
    </source>
</evidence>
<feature type="compositionally biased region" description="Acidic residues" evidence="5">
    <location>
        <begin position="228"/>
        <end position="240"/>
    </location>
</feature>
<evidence type="ECO:0000256" key="3">
    <source>
        <dbReference type="ARBA" id="ARBA00022552"/>
    </source>
</evidence>
<dbReference type="GO" id="GO:0006364">
    <property type="term" value="P:rRNA processing"/>
    <property type="evidence" value="ECO:0007669"/>
    <property type="project" value="UniProtKB-KW"/>
</dbReference>
<dbReference type="GO" id="GO:0030687">
    <property type="term" value="C:preribosome, large subunit precursor"/>
    <property type="evidence" value="ECO:0007669"/>
    <property type="project" value="EnsemblFungi"/>
</dbReference>
<proteinExistence type="inferred from homology"/>
<dbReference type="InterPro" id="IPR010301">
    <property type="entry name" value="RRP1"/>
</dbReference>
<dbReference type="OrthoDB" id="2019504at2759"/>
<dbReference type="eggNOG" id="KOG3911">
    <property type="taxonomic scope" value="Eukaryota"/>
</dbReference>
<keyword evidence="7" id="KW-1185">Reference proteome</keyword>
<gene>
    <name evidence="6" type="ORF">SETTUDRAFT_173816</name>
</gene>
<keyword evidence="4" id="KW-0539">Nucleus</keyword>
<evidence type="ECO:0000256" key="2">
    <source>
        <dbReference type="ARBA" id="ARBA00006374"/>
    </source>
</evidence>
<evidence type="ECO:0000313" key="6">
    <source>
        <dbReference type="EMBL" id="EOA82082.1"/>
    </source>
</evidence>
<dbReference type="PANTHER" id="PTHR13026:SF0">
    <property type="entry name" value="RIBOSOMAL RNA PROCESSING 1B"/>
    <property type="match status" value="1"/>
</dbReference>
<dbReference type="EMBL" id="KB908855">
    <property type="protein sequence ID" value="EOA82082.1"/>
    <property type="molecule type" value="Genomic_DNA"/>
</dbReference>
<comment type="similarity">
    <text evidence="2">Belongs to the RRP1 family.</text>
</comment>
<reference evidence="6 7" key="1">
    <citation type="journal article" date="2012" name="PLoS Pathog.">
        <title>Diverse lifestyles and strategies of plant pathogenesis encoded in the genomes of eighteen Dothideomycetes fungi.</title>
        <authorList>
            <person name="Ohm R.A."/>
            <person name="Feau N."/>
            <person name="Henrissat B."/>
            <person name="Schoch C.L."/>
            <person name="Horwitz B.A."/>
            <person name="Barry K.W."/>
            <person name="Condon B.J."/>
            <person name="Copeland A.C."/>
            <person name="Dhillon B."/>
            <person name="Glaser F."/>
            <person name="Hesse C.N."/>
            <person name="Kosti I."/>
            <person name="LaButti K."/>
            <person name="Lindquist E.A."/>
            <person name="Lucas S."/>
            <person name="Salamov A.A."/>
            <person name="Bradshaw R.E."/>
            <person name="Ciuffetti L."/>
            <person name="Hamelin R.C."/>
            <person name="Kema G.H.J."/>
            <person name="Lawrence C."/>
            <person name="Scott J.A."/>
            <person name="Spatafora J.W."/>
            <person name="Turgeon B.G."/>
            <person name="de Wit P.J.G.M."/>
            <person name="Zhong S."/>
            <person name="Goodwin S.B."/>
            <person name="Grigoriev I.V."/>
        </authorList>
    </citation>
    <scope>NUCLEOTIDE SEQUENCE [LARGE SCALE GENOMIC DNA]</scope>
    <source>
        <strain evidence="7">28A</strain>
    </source>
</reference>
<dbReference type="GO" id="GO:0030688">
    <property type="term" value="C:preribosome, small subunit precursor"/>
    <property type="evidence" value="ECO:0007669"/>
    <property type="project" value="InterPro"/>
</dbReference>